<keyword evidence="1" id="KW-0732">Signal</keyword>
<protein>
    <submittedName>
        <fullName evidence="2">Astakine</fullName>
    </submittedName>
</protein>
<dbReference type="EMBL" id="KK852811">
    <property type="protein sequence ID" value="KDR15950.1"/>
    <property type="molecule type" value="Genomic_DNA"/>
</dbReference>
<accession>A0A067QZH0</accession>
<evidence type="ECO:0000256" key="1">
    <source>
        <dbReference type="SAM" id="SignalP"/>
    </source>
</evidence>
<proteinExistence type="predicted"/>
<gene>
    <name evidence="2" type="ORF">L798_09877</name>
</gene>
<evidence type="ECO:0000313" key="3">
    <source>
        <dbReference type="Proteomes" id="UP000027135"/>
    </source>
</evidence>
<feature type="signal peptide" evidence="1">
    <location>
        <begin position="1"/>
        <end position="27"/>
    </location>
</feature>
<dbReference type="OMA" id="GQIGDTC"/>
<evidence type="ECO:0000313" key="2">
    <source>
        <dbReference type="EMBL" id="KDR15950.1"/>
    </source>
</evidence>
<dbReference type="AlphaFoldDB" id="A0A067QZH0"/>
<dbReference type="Proteomes" id="UP000027135">
    <property type="component" value="Unassembled WGS sequence"/>
</dbReference>
<reference evidence="2 3" key="1">
    <citation type="journal article" date="2014" name="Nat. Commun.">
        <title>Molecular traces of alternative social organization in a termite genome.</title>
        <authorList>
            <person name="Terrapon N."/>
            <person name="Li C."/>
            <person name="Robertson H.M."/>
            <person name="Ji L."/>
            <person name="Meng X."/>
            <person name="Booth W."/>
            <person name="Chen Z."/>
            <person name="Childers C.P."/>
            <person name="Glastad K.M."/>
            <person name="Gokhale K."/>
            <person name="Gowin J."/>
            <person name="Gronenberg W."/>
            <person name="Hermansen R.A."/>
            <person name="Hu H."/>
            <person name="Hunt B.G."/>
            <person name="Huylmans A.K."/>
            <person name="Khalil S.M."/>
            <person name="Mitchell R.D."/>
            <person name="Munoz-Torres M.C."/>
            <person name="Mustard J.A."/>
            <person name="Pan H."/>
            <person name="Reese J.T."/>
            <person name="Scharf M.E."/>
            <person name="Sun F."/>
            <person name="Vogel H."/>
            <person name="Xiao J."/>
            <person name="Yang W."/>
            <person name="Yang Z."/>
            <person name="Yang Z."/>
            <person name="Zhou J."/>
            <person name="Zhu J."/>
            <person name="Brent C.S."/>
            <person name="Elsik C.G."/>
            <person name="Goodisman M.A."/>
            <person name="Liberles D.A."/>
            <person name="Roe R.M."/>
            <person name="Vargo E.L."/>
            <person name="Vilcinskas A."/>
            <person name="Wang J."/>
            <person name="Bornberg-Bauer E."/>
            <person name="Korb J."/>
            <person name="Zhang G."/>
            <person name="Liebig J."/>
        </authorList>
    </citation>
    <scope>NUCLEOTIDE SEQUENCE [LARGE SCALE GENOMIC DNA]</scope>
    <source>
        <tissue evidence="2">Whole organism</tissue>
    </source>
</reference>
<dbReference type="eggNOG" id="ENOG502SDMW">
    <property type="taxonomic scope" value="Eukaryota"/>
</dbReference>
<name>A0A067QZH0_ZOONE</name>
<sequence length="130" mass="14074">MAVNSRGKMCNLKLVAVLLLAVASVDLRHIERRPSFIGCVDSSECSKEQCCVLGGGRYSSPQCTNLGEVGDSCRPYGTVPFNTTVDYPNGYSATLTNVHFIMCDCATDLVCDRDSSTCQLPQILTRNSVL</sequence>
<dbReference type="Gene3D" id="2.10.80.10">
    <property type="entry name" value="Lipase, subunit A"/>
    <property type="match status" value="1"/>
</dbReference>
<keyword evidence="3" id="KW-1185">Reference proteome</keyword>
<feature type="chain" id="PRO_5001644575" evidence="1">
    <location>
        <begin position="28"/>
        <end position="130"/>
    </location>
</feature>
<organism evidence="2 3">
    <name type="scientific">Zootermopsis nevadensis</name>
    <name type="common">Dampwood termite</name>
    <dbReference type="NCBI Taxonomy" id="136037"/>
    <lineage>
        <taxon>Eukaryota</taxon>
        <taxon>Metazoa</taxon>
        <taxon>Ecdysozoa</taxon>
        <taxon>Arthropoda</taxon>
        <taxon>Hexapoda</taxon>
        <taxon>Insecta</taxon>
        <taxon>Pterygota</taxon>
        <taxon>Neoptera</taxon>
        <taxon>Polyneoptera</taxon>
        <taxon>Dictyoptera</taxon>
        <taxon>Blattodea</taxon>
        <taxon>Blattoidea</taxon>
        <taxon>Termitoidae</taxon>
        <taxon>Termopsidae</taxon>
        <taxon>Zootermopsis</taxon>
    </lineage>
</organism>
<dbReference type="InParanoid" id="A0A067QZH0"/>